<name>F5ZDA8_ALTNA</name>
<accession>F5ZDA8</accession>
<proteinExistence type="predicted"/>
<dbReference type="AlphaFoldDB" id="F5ZDA8"/>
<keyword evidence="2" id="KW-1185">Reference proteome</keyword>
<dbReference type="HOGENOM" id="CLU_2696362_0_0_6"/>
<dbReference type="EMBL" id="CP002339">
    <property type="protein sequence ID" value="AEF03870.1"/>
    <property type="molecule type" value="Genomic_DNA"/>
</dbReference>
<organism evidence="1 2">
    <name type="scientific">Alteromonas naphthalenivorans</name>
    <dbReference type="NCBI Taxonomy" id="715451"/>
    <lineage>
        <taxon>Bacteria</taxon>
        <taxon>Pseudomonadati</taxon>
        <taxon>Pseudomonadota</taxon>
        <taxon>Gammaproteobacteria</taxon>
        <taxon>Alteromonadales</taxon>
        <taxon>Alteromonadaceae</taxon>
        <taxon>Alteromonas/Salinimonas group</taxon>
        <taxon>Alteromonas</taxon>
    </lineage>
</organism>
<sequence>MFTFSALIYDGYKQQLVTGDYEDKAQFDAFLNTKFGVHVCMWTAKEPTQKVIDVMLQATLVAKENASNKLNLKAKYS</sequence>
<gene>
    <name evidence="1" type="ordered locus">ambt_11745</name>
</gene>
<evidence type="ECO:0000313" key="1">
    <source>
        <dbReference type="EMBL" id="AEF03870.1"/>
    </source>
</evidence>
<dbReference type="RefSeq" id="WP_013784801.1">
    <property type="nucleotide sequence ID" value="NC_015554.1"/>
</dbReference>
<dbReference type="OrthoDB" id="6332784at2"/>
<dbReference type="KEGG" id="alt:ambt_11745"/>
<reference evidence="1 2" key="1">
    <citation type="journal article" date="2011" name="J. Bacteriol.">
        <title>Complete genome sequence of the polycyclic aromatic hydrocarbon-degrading bacterium Alteromonas sp. strain SN2.</title>
        <authorList>
            <person name="Jin H.M."/>
            <person name="Jeong H."/>
            <person name="Moon E.J."/>
            <person name="Math R.K."/>
            <person name="Lee K."/>
            <person name="Kim H.J."/>
            <person name="Jeon C.O."/>
            <person name="Oh T.K."/>
            <person name="Kim J.F."/>
        </authorList>
    </citation>
    <scope>NUCLEOTIDE SEQUENCE [LARGE SCALE GENOMIC DNA]</scope>
    <source>
        <strain evidence="2">JCM 17741 / KACC 18427 / KCTC 11700BP / SN2</strain>
    </source>
</reference>
<dbReference type="Proteomes" id="UP000000683">
    <property type="component" value="Chromosome"/>
</dbReference>
<evidence type="ECO:0000313" key="2">
    <source>
        <dbReference type="Proteomes" id="UP000000683"/>
    </source>
</evidence>
<protein>
    <submittedName>
        <fullName evidence="1">Uncharacterized protein</fullName>
    </submittedName>
</protein>